<dbReference type="Gene3D" id="2.170.130.10">
    <property type="entry name" value="TonB-dependent receptor, plug domain"/>
    <property type="match status" value="1"/>
</dbReference>
<evidence type="ECO:0000313" key="15">
    <source>
        <dbReference type="Proteomes" id="UP000032417"/>
    </source>
</evidence>
<evidence type="ECO:0000256" key="4">
    <source>
        <dbReference type="ARBA" id="ARBA00022692"/>
    </source>
</evidence>
<dbReference type="Pfam" id="PF07715">
    <property type="entry name" value="Plug"/>
    <property type="match status" value="1"/>
</dbReference>
<comment type="similarity">
    <text evidence="10 11">Belongs to the TonB-dependent receptor family.</text>
</comment>
<dbReference type="AlphaFoldDB" id="A0A098BZV0"/>
<keyword evidence="15" id="KW-1185">Reference proteome</keyword>
<dbReference type="HOGENOM" id="CLU_008287_18_5_10"/>
<evidence type="ECO:0000256" key="9">
    <source>
        <dbReference type="ARBA" id="ARBA00023237"/>
    </source>
</evidence>
<dbReference type="CDD" id="cd01347">
    <property type="entry name" value="ligand_gated_channel"/>
    <property type="match status" value="1"/>
</dbReference>
<feature type="domain" description="TonB-dependent receptor-like beta-barrel" evidence="12">
    <location>
        <begin position="218"/>
        <end position="610"/>
    </location>
</feature>
<evidence type="ECO:0000256" key="3">
    <source>
        <dbReference type="ARBA" id="ARBA00022452"/>
    </source>
</evidence>
<evidence type="ECO:0000256" key="11">
    <source>
        <dbReference type="RuleBase" id="RU003357"/>
    </source>
</evidence>
<evidence type="ECO:0000256" key="6">
    <source>
        <dbReference type="ARBA" id="ARBA00023077"/>
    </source>
</evidence>
<dbReference type="Pfam" id="PF00593">
    <property type="entry name" value="TonB_dep_Rec_b-barrel"/>
    <property type="match status" value="1"/>
</dbReference>
<dbReference type="PANTHER" id="PTHR30069">
    <property type="entry name" value="TONB-DEPENDENT OUTER MEMBRANE RECEPTOR"/>
    <property type="match status" value="1"/>
</dbReference>
<gene>
    <name evidence="14" type="ORF">ING2E5B_1446</name>
</gene>
<evidence type="ECO:0000256" key="8">
    <source>
        <dbReference type="ARBA" id="ARBA00023170"/>
    </source>
</evidence>
<name>A0A098BZV0_9BACT</name>
<dbReference type="InterPro" id="IPR037066">
    <property type="entry name" value="Plug_dom_sf"/>
</dbReference>
<evidence type="ECO:0000256" key="10">
    <source>
        <dbReference type="PROSITE-ProRule" id="PRU01360"/>
    </source>
</evidence>
<dbReference type="InterPro" id="IPR012910">
    <property type="entry name" value="Plug_dom"/>
</dbReference>
<protein>
    <recommendedName>
        <fullName evidence="16">TonB-dependent receptor</fullName>
    </recommendedName>
</protein>
<dbReference type="InterPro" id="IPR000531">
    <property type="entry name" value="Beta-barrel_TonB"/>
</dbReference>
<dbReference type="KEGG" id="pbt:ING2E5B_1446"/>
<evidence type="ECO:0000256" key="1">
    <source>
        <dbReference type="ARBA" id="ARBA00004571"/>
    </source>
</evidence>
<keyword evidence="4 10" id="KW-0812">Transmembrane</keyword>
<dbReference type="InterPro" id="IPR036942">
    <property type="entry name" value="Beta-barrel_TonB_sf"/>
</dbReference>
<dbReference type="Gene3D" id="2.40.170.20">
    <property type="entry name" value="TonB-dependent receptor, beta-barrel domain"/>
    <property type="match status" value="1"/>
</dbReference>
<dbReference type="InterPro" id="IPR039426">
    <property type="entry name" value="TonB-dep_rcpt-like"/>
</dbReference>
<dbReference type="PROSITE" id="PS52016">
    <property type="entry name" value="TONB_DEPENDENT_REC_3"/>
    <property type="match status" value="1"/>
</dbReference>
<proteinExistence type="inferred from homology"/>
<keyword evidence="7 10" id="KW-0472">Membrane</keyword>
<accession>A0A098BZV0</accession>
<keyword evidence="6 11" id="KW-0798">TonB box</keyword>
<dbReference type="GO" id="GO:0009279">
    <property type="term" value="C:cell outer membrane"/>
    <property type="evidence" value="ECO:0007669"/>
    <property type="project" value="UniProtKB-SubCell"/>
</dbReference>
<dbReference type="STRING" id="1562970.ING2E5B_1446"/>
<evidence type="ECO:0008006" key="16">
    <source>
        <dbReference type="Google" id="ProtNLM"/>
    </source>
</evidence>
<evidence type="ECO:0000259" key="12">
    <source>
        <dbReference type="Pfam" id="PF00593"/>
    </source>
</evidence>
<keyword evidence="3 10" id="KW-1134">Transmembrane beta strand</keyword>
<dbReference type="EMBL" id="LN515532">
    <property type="protein sequence ID" value="CEA16194.1"/>
    <property type="molecule type" value="Genomic_DNA"/>
</dbReference>
<feature type="domain" description="TonB-dependent receptor plug" evidence="13">
    <location>
        <begin position="54"/>
        <end position="170"/>
    </location>
</feature>
<keyword evidence="8" id="KW-0675">Receptor</keyword>
<organism evidence="14 15">
    <name type="scientific">Fermentimonas caenicola</name>
    <dbReference type="NCBI Taxonomy" id="1562970"/>
    <lineage>
        <taxon>Bacteria</taxon>
        <taxon>Pseudomonadati</taxon>
        <taxon>Bacteroidota</taxon>
        <taxon>Bacteroidia</taxon>
        <taxon>Bacteroidales</taxon>
        <taxon>Dysgonomonadaceae</taxon>
        <taxon>Fermentimonas</taxon>
    </lineage>
</organism>
<sequence length="636" mass="70573">MRIFTLLFFFICILLSPLYSSVRYFIDSDESYSLNDTIILDDIVVTGTMPKVNLRNVPMSISVVSGNKITQRLQPSLLPLLAEEVPGLFISQRGVMGYGVAAGAAGGMSIRGIGGSPTSGVLVLIDGHPQYMGLMGHPLADSYQSMMTERVEVVRGPASVLYGSNAMGGVINIITRKQESDGSHKSAQFSYGSYNTLSAELSGGFRKSQFYTNGSLSYNHSDGHRENMDFEQFNSYIKAGYDFTDNWNSFIDVNLSKSLSSNPGTVTSPIIDNDADILRGVASASLENNYDNTSGAVKLFYNFGTHNINDGYNDYSSFIPDYRFRSNDQMFGASAYQSFSFFEGNKTTAGIDLQRFGGEAITKFPNEPARDSTQVDIHLNNVAVYLNVQQTVMDERLTFNAGIRLDHHELNGSEWVPQLGLSFTPTSYTSIKGILSKGFRNPTIRELYMFPPRNADLKAERLMNYEISLLQMLPEIGISLGINLFYIKGDNIIQTQIVEGRPLNVNSGEVENRGFELTANYNISEELGLSANYSLLDMTYKIIGAPEHKFYVNANYNIGNWEISSGVQYLGNLYTAVRPEPVTENVWLWNARVNYKALEWLNIFVRGENLLGEKYEINIGYPMPGATVFAGIGIDL</sequence>
<comment type="subcellular location">
    <subcellularLocation>
        <location evidence="1 10">Cell outer membrane</location>
        <topology evidence="1 10">Multi-pass membrane protein</topology>
    </subcellularLocation>
</comment>
<dbReference type="GO" id="GO:0044718">
    <property type="term" value="P:siderophore transmembrane transport"/>
    <property type="evidence" value="ECO:0007669"/>
    <property type="project" value="TreeGrafter"/>
</dbReference>
<evidence type="ECO:0000313" key="14">
    <source>
        <dbReference type="EMBL" id="CEA16194.1"/>
    </source>
</evidence>
<keyword evidence="2 10" id="KW-0813">Transport</keyword>
<dbReference type="Proteomes" id="UP000032417">
    <property type="component" value="Chromosome 1"/>
</dbReference>
<evidence type="ECO:0000256" key="5">
    <source>
        <dbReference type="ARBA" id="ARBA00022729"/>
    </source>
</evidence>
<evidence type="ECO:0000256" key="2">
    <source>
        <dbReference type="ARBA" id="ARBA00022448"/>
    </source>
</evidence>
<dbReference type="GO" id="GO:0015344">
    <property type="term" value="F:siderophore uptake transmembrane transporter activity"/>
    <property type="evidence" value="ECO:0007669"/>
    <property type="project" value="TreeGrafter"/>
</dbReference>
<evidence type="ECO:0000256" key="7">
    <source>
        <dbReference type="ARBA" id="ARBA00023136"/>
    </source>
</evidence>
<evidence type="ECO:0000259" key="13">
    <source>
        <dbReference type="Pfam" id="PF07715"/>
    </source>
</evidence>
<reference evidence="14 15" key="1">
    <citation type="submission" date="2014-08" db="EMBL/GenBank/DDBJ databases">
        <authorList>
            <person name="Wibberg D."/>
        </authorList>
    </citation>
    <scope>NUCLEOTIDE SEQUENCE [LARGE SCALE GENOMIC DNA]</scope>
    <source>
        <strain evidence="15">ING2-E5B</strain>
    </source>
</reference>
<keyword evidence="9 10" id="KW-0998">Cell outer membrane</keyword>
<dbReference type="PATRIC" id="fig|1562970.3.peg.1432"/>
<dbReference type="OrthoDB" id="9764669at2"/>
<dbReference type="SUPFAM" id="SSF56935">
    <property type="entry name" value="Porins"/>
    <property type="match status" value="1"/>
</dbReference>
<keyword evidence="5" id="KW-0732">Signal</keyword>
<dbReference type="PANTHER" id="PTHR30069:SF29">
    <property type="entry name" value="HEMOGLOBIN AND HEMOGLOBIN-HAPTOGLOBIN-BINDING PROTEIN 1-RELATED"/>
    <property type="match status" value="1"/>
</dbReference>